<protein>
    <submittedName>
        <fullName evidence="1">3-methyladenine DNA glycosylase</fullName>
    </submittedName>
</protein>
<dbReference type="Proteomes" id="UP001335729">
    <property type="component" value="Unassembled WGS sequence"/>
</dbReference>
<comment type="caution">
    <text evidence="1">The sequence shown here is derived from an EMBL/GenBank/DDBJ whole genome shotgun (WGS) entry which is preliminary data.</text>
</comment>
<reference evidence="1 2" key="1">
    <citation type="submission" date="2024-01" db="EMBL/GenBank/DDBJ databases">
        <title>Draft genome sequence of Gordonia sp. PKS22-38.</title>
        <authorList>
            <person name="Suphannarot A."/>
            <person name="Mingma R."/>
        </authorList>
    </citation>
    <scope>NUCLEOTIDE SEQUENCE [LARGE SCALE GENOMIC DNA]</scope>
    <source>
        <strain evidence="1 2">PKS22-38</strain>
    </source>
</reference>
<dbReference type="RefSeq" id="WP_330505976.1">
    <property type="nucleotide sequence ID" value="NZ_JAZDUE010000013.1"/>
</dbReference>
<accession>A0ABU7MWB2</accession>
<dbReference type="EMBL" id="JAZDUE010000013">
    <property type="protein sequence ID" value="MEE4024620.1"/>
    <property type="molecule type" value="Genomic_DNA"/>
</dbReference>
<sequence length="305" mass="34569">MTFPAITAGTRTVLQRTEWQRRRDLHRARVDDLIGPYLKERRRGRKHPVIDFLFTYYASRPAHVLRWHPGPGVVLEAGEEYLALRGYHRVAGGITVDPAYLRSRVGALGATEALLRATAARPARLGCFGLHEWAMLYRSTDSRHDLPLRLGRSGTDRVVEDMPLRCTHFDAFRFFTPEARPRNESQLTRDRQSHDEQPGCLHATMDLYRACFSLAPLVESELTIACFELALRARELDMRASPYDLRDLGYQSVPIETAAGRAQYVREQSAIAADGESLRSAVADRCAQLLEQVPRDAREQLITGE</sequence>
<evidence type="ECO:0000313" key="1">
    <source>
        <dbReference type="EMBL" id="MEE4024620.1"/>
    </source>
</evidence>
<proteinExistence type="predicted"/>
<organism evidence="1 2">
    <name type="scientific">Gordonia prachuapensis</name>
    <dbReference type="NCBI Taxonomy" id="3115651"/>
    <lineage>
        <taxon>Bacteria</taxon>
        <taxon>Bacillati</taxon>
        <taxon>Actinomycetota</taxon>
        <taxon>Actinomycetes</taxon>
        <taxon>Mycobacteriales</taxon>
        <taxon>Gordoniaceae</taxon>
        <taxon>Gordonia</taxon>
    </lineage>
</organism>
<keyword evidence="2" id="KW-1185">Reference proteome</keyword>
<evidence type="ECO:0000313" key="2">
    <source>
        <dbReference type="Proteomes" id="UP001335729"/>
    </source>
</evidence>
<gene>
    <name evidence="1" type="ORF">V1Y59_16155</name>
</gene>
<name>A0ABU7MWB2_9ACTN</name>